<evidence type="ECO:0000256" key="4">
    <source>
        <dbReference type="SAM" id="SignalP"/>
    </source>
</evidence>
<keyword evidence="4" id="KW-0732">Signal</keyword>
<dbReference type="Pfam" id="PF13202">
    <property type="entry name" value="EF-hand_5"/>
    <property type="match status" value="2"/>
</dbReference>
<dbReference type="PANTHER" id="PTHR10827:SF98">
    <property type="entry name" value="45 KDA CALCIUM-BINDING PROTEIN"/>
    <property type="match status" value="1"/>
</dbReference>
<dbReference type="OrthoDB" id="5470953at2"/>
<evidence type="ECO:0000313" key="7">
    <source>
        <dbReference type="Proteomes" id="UP000231553"/>
    </source>
</evidence>
<dbReference type="InterPro" id="IPR018247">
    <property type="entry name" value="EF_Hand_1_Ca_BS"/>
</dbReference>
<evidence type="ECO:0000259" key="5">
    <source>
        <dbReference type="PROSITE" id="PS50222"/>
    </source>
</evidence>
<feature type="domain" description="EF-hand" evidence="5">
    <location>
        <begin position="58"/>
        <end position="93"/>
    </location>
</feature>
<dbReference type="PROSITE" id="PS00018">
    <property type="entry name" value="EF_HAND_1"/>
    <property type="match status" value="3"/>
</dbReference>
<evidence type="ECO:0000256" key="1">
    <source>
        <dbReference type="ARBA" id="ARBA00022723"/>
    </source>
</evidence>
<feature type="compositionally biased region" description="Basic and acidic residues" evidence="3">
    <location>
        <begin position="164"/>
        <end position="189"/>
    </location>
</feature>
<dbReference type="SUPFAM" id="SSF47473">
    <property type="entry name" value="EF-hand"/>
    <property type="match status" value="1"/>
</dbReference>
<name>A0A2M8IXF6_9RHOB</name>
<evidence type="ECO:0000313" key="6">
    <source>
        <dbReference type="EMBL" id="PJE35219.1"/>
    </source>
</evidence>
<sequence>MTHKGFMIGIMMAAAAVTATSALAAGPDFGRHARGPAAAVMSFEELDADGNGEISREEITNRAEARFAAADTNGDGLLSQDEMVAAAQARVEGRVTRMIAHLDKDGDGAVSLEELPTRGKRGGPDRDAMLFGAIDSDGDGVVSEEEYAAMQDFMKKYRFMKTGERMGEMRHGRDDHGRDHGPRHEREQRPAPQTTPDQPQD</sequence>
<reference evidence="6 7" key="1">
    <citation type="journal article" date="2018" name="Int. J. Syst. Evol. Microbiol.">
        <title>Pseudooceanicola lipolyticus sp. nov., a marine alphaproteobacterium, reclassification of Oceanicola flagellatus as Pseudooceanicola flagellatus comb. nov. and emended description of the genus Pseudooceanicola.</title>
        <authorList>
            <person name="Huang M.-M."/>
            <person name="Guo L.-L."/>
            <person name="Wu Y.-H."/>
            <person name="Lai Q.-L."/>
            <person name="Shao Z.-Z."/>
            <person name="Wang C.-S."/>
            <person name="Wu M."/>
            <person name="Xu X.-W."/>
        </authorList>
    </citation>
    <scope>NUCLEOTIDE SEQUENCE [LARGE SCALE GENOMIC DNA]</scope>
    <source>
        <strain evidence="6 7">157</strain>
    </source>
</reference>
<comment type="caution">
    <text evidence="6">The sequence shown here is derived from an EMBL/GenBank/DDBJ whole genome shotgun (WGS) entry which is preliminary data.</text>
</comment>
<dbReference type="RefSeq" id="WP_100163865.1">
    <property type="nucleotide sequence ID" value="NZ_PGTB01000106.1"/>
</dbReference>
<gene>
    <name evidence="6" type="ORF">CVM52_18215</name>
</gene>
<feature type="region of interest" description="Disordered" evidence="3">
    <location>
        <begin position="164"/>
        <end position="201"/>
    </location>
</feature>
<evidence type="ECO:0000256" key="3">
    <source>
        <dbReference type="SAM" id="MobiDB-lite"/>
    </source>
</evidence>
<dbReference type="Proteomes" id="UP000231553">
    <property type="component" value="Unassembled WGS sequence"/>
</dbReference>
<evidence type="ECO:0000256" key="2">
    <source>
        <dbReference type="ARBA" id="ARBA00022737"/>
    </source>
</evidence>
<dbReference type="EMBL" id="PGTB01000106">
    <property type="protein sequence ID" value="PJE35219.1"/>
    <property type="molecule type" value="Genomic_DNA"/>
</dbReference>
<feature type="chain" id="PRO_5014838097" evidence="4">
    <location>
        <begin position="25"/>
        <end position="201"/>
    </location>
</feature>
<feature type="signal peptide" evidence="4">
    <location>
        <begin position="1"/>
        <end position="24"/>
    </location>
</feature>
<dbReference type="AlphaFoldDB" id="A0A2M8IXF6"/>
<dbReference type="InterPro" id="IPR011992">
    <property type="entry name" value="EF-hand-dom_pair"/>
</dbReference>
<dbReference type="Gene3D" id="1.10.238.10">
    <property type="entry name" value="EF-hand"/>
    <property type="match status" value="2"/>
</dbReference>
<dbReference type="SMART" id="SM00054">
    <property type="entry name" value="EFh"/>
    <property type="match status" value="4"/>
</dbReference>
<keyword evidence="1" id="KW-0479">Metal-binding</keyword>
<accession>A0A2M8IXF6</accession>
<dbReference type="Pfam" id="PF13499">
    <property type="entry name" value="EF-hand_7"/>
    <property type="match status" value="1"/>
</dbReference>
<proteinExistence type="predicted"/>
<keyword evidence="7" id="KW-1185">Reference proteome</keyword>
<organism evidence="6 7">
    <name type="scientific">Pseudooceanicola lipolyticus</name>
    <dbReference type="NCBI Taxonomy" id="2029104"/>
    <lineage>
        <taxon>Bacteria</taxon>
        <taxon>Pseudomonadati</taxon>
        <taxon>Pseudomonadota</taxon>
        <taxon>Alphaproteobacteria</taxon>
        <taxon>Rhodobacterales</taxon>
        <taxon>Paracoccaceae</taxon>
        <taxon>Pseudooceanicola</taxon>
    </lineage>
</organism>
<dbReference type="PROSITE" id="PS50222">
    <property type="entry name" value="EF_HAND_2"/>
    <property type="match status" value="1"/>
</dbReference>
<protein>
    <submittedName>
        <fullName evidence="6">Calcium-binding protein</fullName>
    </submittedName>
</protein>
<dbReference type="InterPro" id="IPR002048">
    <property type="entry name" value="EF_hand_dom"/>
</dbReference>
<dbReference type="PANTHER" id="PTHR10827">
    <property type="entry name" value="RETICULOCALBIN"/>
    <property type="match status" value="1"/>
</dbReference>
<feature type="compositionally biased region" description="Low complexity" evidence="3">
    <location>
        <begin position="192"/>
        <end position="201"/>
    </location>
</feature>
<dbReference type="GO" id="GO:0005509">
    <property type="term" value="F:calcium ion binding"/>
    <property type="evidence" value="ECO:0007669"/>
    <property type="project" value="InterPro"/>
</dbReference>
<keyword evidence="2" id="KW-0677">Repeat</keyword>